<keyword evidence="3" id="KW-1185">Reference proteome</keyword>
<keyword evidence="1" id="KW-1133">Transmembrane helix</keyword>
<name>A0A841BRS1_9ACTN</name>
<feature type="transmembrane region" description="Helical" evidence="1">
    <location>
        <begin position="31"/>
        <end position="52"/>
    </location>
</feature>
<dbReference type="AlphaFoldDB" id="A0A841BRS1"/>
<dbReference type="Gene3D" id="2.160.20.80">
    <property type="entry name" value="E3 ubiquitin-protein ligase SopA"/>
    <property type="match status" value="1"/>
</dbReference>
<evidence type="ECO:0008006" key="4">
    <source>
        <dbReference type="Google" id="ProtNLM"/>
    </source>
</evidence>
<accession>A0A841BRS1</accession>
<evidence type="ECO:0000313" key="2">
    <source>
        <dbReference type="EMBL" id="MBB5871747.1"/>
    </source>
</evidence>
<comment type="caution">
    <text evidence="2">The sequence shown here is derived from an EMBL/GenBank/DDBJ whole genome shotgun (WGS) entry which is preliminary data.</text>
</comment>
<keyword evidence="1" id="KW-0472">Membrane</keyword>
<evidence type="ECO:0000256" key="1">
    <source>
        <dbReference type="SAM" id="Phobius"/>
    </source>
</evidence>
<dbReference type="Proteomes" id="UP000587527">
    <property type="component" value="Unassembled WGS sequence"/>
</dbReference>
<dbReference type="EMBL" id="JACHMN010000002">
    <property type="protein sequence ID" value="MBB5871747.1"/>
    <property type="molecule type" value="Genomic_DNA"/>
</dbReference>
<dbReference type="SUPFAM" id="SSF141571">
    <property type="entry name" value="Pentapeptide repeat-like"/>
    <property type="match status" value="1"/>
</dbReference>
<organism evidence="2 3">
    <name type="scientific">Allocatelliglobosispora scoriae</name>
    <dbReference type="NCBI Taxonomy" id="643052"/>
    <lineage>
        <taxon>Bacteria</taxon>
        <taxon>Bacillati</taxon>
        <taxon>Actinomycetota</taxon>
        <taxon>Actinomycetes</taxon>
        <taxon>Micromonosporales</taxon>
        <taxon>Micromonosporaceae</taxon>
        <taxon>Allocatelliglobosispora</taxon>
    </lineage>
</organism>
<feature type="transmembrane region" description="Helical" evidence="1">
    <location>
        <begin position="6"/>
        <end position="24"/>
    </location>
</feature>
<gene>
    <name evidence="2" type="ORF">F4553_005126</name>
</gene>
<sequence>MRTWPGFVALSITLVLMVATLFFFRAEAHRGLVVVALLAGVGALAAIVLQGMPGDSVTRHARSTPGDDRANSAALADLARKLTTTDTAHRPEVVAAIGELADRWPAGRRRCIDALCNHLRTTPGDAAPIVRLVAAHLRKVGPTTWQGYDLDFSGAVLDTVSFARAVFAGADISFKGASFTGQIAFDGARFCDATVDFSGATFSGAAVDFSYATFAEASIDLRRARIEDSQVDFFAAAISRTTIDLTRATARAESTVRFARALLAKVELRVGPEVREWVDLTDVRAVDVRMEGMRLPEITGQPTGWSGRDRRAM</sequence>
<proteinExistence type="predicted"/>
<keyword evidence="1" id="KW-0812">Transmembrane</keyword>
<reference evidence="2 3" key="1">
    <citation type="submission" date="2020-08" db="EMBL/GenBank/DDBJ databases">
        <title>Sequencing the genomes of 1000 actinobacteria strains.</title>
        <authorList>
            <person name="Klenk H.-P."/>
        </authorList>
    </citation>
    <scope>NUCLEOTIDE SEQUENCE [LARGE SCALE GENOMIC DNA]</scope>
    <source>
        <strain evidence="2 3">DSM 45362</strain>
    </source>
</reference>
<protein>
    <recommendedName>
        <fullName evidence="4">Pentapeptide repeat-containing protein</fullName>
    </recommendedName>
</protein>
<dbReference type="RefSeq" id="WP_184840005.1">
    <property type="nucleotide sequence ID" value="NZ_JACHMN010000002.1"/>
</dbReference>
<evidence type="ECO:0000313" key="3">
    <source>
        <dbReference type="Proteomes" id="UP000587527"/>
    </source>
</evidence>